<feature type="compositionally biased region" description="Low complexity" evidence="1">
    <location>
        <begin position="78"/>
        <end position="88"/>
    </location>
</feature>
<feature type="compositionally biased region" description="Basic and acidic residues" evidence="1">
    <location>
        <begin position="116"/>
        <end position="130"/>
    </location>
</feature>
<organism evidence="2 3">
    <name type="scientific">Prymnesium parvum</name>
    <name type="common">Toxic golden alga</name>
    <dbReference type="NCBI Taxonomy" id="97485"/>
    <lineage>
        <taxon>Eukaryota</taxon>
        <taxon>Haptista</taxon>
        <taxon>Haptophyta</taxon>
        <taxon>Prymnesiophyceae</taxon>
        <taxon>Prymnesiales</taxon>
        <taxon>Prymnesiaceae</taxon>
        <taxon>Prymnesium</taxon>
    </lineage>
</organism>
<evidence type="ECO:0000313" key="2">
    <source>
        <dbReference type="EMBL" id="KAL1530914.1"/>
    </source>
</evidence>
<gene>
    <name evidence="2" type="ORF">AB1Y20_001805</name>
</gene>
<name>A0AB34KAK3_PRYPA</name>
<evidence type="ECO:0000313" key="3">
    <source>
        <dbReference type="Proteomes" id="UP001515480"/>
    </source>
</evidence>
<evidence type="ECO:0000256" key="1">
    <source>
        <dbReference type="SAM" id="MobiDB-lite"/>
    </source>
</evidence>
<feature type="region of interest" description="Disordered" evidence="1">
    <location>
        <begin position="28"/>
        <end position="165"/>
    </location>
</feature>
<dbReference type="EMBL" id="JBGBPQ010000001">
    <property type="protein sequence ID" value="KAL1530914.1"/>
    <property type="molecule type" value="Genomic_DNA"/>
</dbReference>
<reference evidence="2 3" key="1">
    <citation type="journal article" date="2024" name="Science">
        <title>Giant polyketide synthase enzymes in the biosynthesis of giant marine polyether toxins.</title>
        <authorList>
            <person name="Fallon T.R."/>
            <person name="Shende V.V."/>
            <person name="Wierzbicki I.H."/>
            <person name="Pendleton A.L."/>
            <person name="Watervoot N.F."/>
            <person name="Auber R.P."/>
            <person name="Gonzalez D.J."/>
            <person name="Wisecaver J.H."/>
            <person name="Moore B.S."/>
        </authorList>
    </citation>
    <scope>NUCLEOTIDE SEQUENCE [LARGE SCALE GENOMIC DNA]</scope>
    <source>
        <strain evidence="2 3">12B1</strain>
    </source>
</reference>
<sequence length="186" mass="19987">MPQAAKPVYANTLAARAGQQVTESLSYGGFFQVDPPPAPDGASPRSADDLSFRAESSSYGRWLHSPPSPPQRPRSPQRRSPASPTRQPLYSTPPFATDASVPPLSRRPPAGASRELPAEVAREALADASREVPTAAPVPPRDAASRPPPRKEVRGGKRQTGINHQSYFVGGTVTLRQFEPKAHYFG</sequence>
<protein>
    <submittedName>
        <fullName evidence="2">Uncharacterized protein</fullName>
    </submittedName>
</protein>
<accession>A0AB34KAK3</accession>
<proteinExistence type="predicted"/>
<dbReference type="AlphaFoldDB" id="A0AB34KAK3"/>
<keyword evidence="3" id="KW-1185">Reference proteome</keyword>
<dbReference type="Proteomes" id="UP001515480">
    <property type="component" value="Unassembled WGS sequence"/>
</dbReference>
<comment type="caution">
    <text evidence="2">The sequence shown here is derived from an EMBL/GenBank/DDBJ whole genome shotgun (WGS) entry which is preliminary data.</text>
</comment>